<dbReference type="GO" id="GO:0051539">
    <property type="term" value="F:4 iron, 4 sulfur cluster binding"/>
    <property type="evidence" value="ECO:0007669"/>
    <property type="project" value="InterPro"/>
</dbReference>
<dbReference type="Pfam" id="PF00258">
    <property type="entry name" value="Flavodoxin_1"/>
    <property type="match status" value="1"/>
</dbReference>
<evidence type="ECO:0000259" key="2">
    <source>
        <dbReference type="PROSITE" id="PS50902"/>
    </source>
</evidence>
<dbReference type="PANTHER" id="PTHR13930">
    <property type="entry name" value="S-ADENOSYL-L-METHIONINE-DEPENDENT TRNA 4-DEMETHYLWYOSINE SYNTHASE"/>
    <property type="match status" value="1"/>
</dbReference>
<dbReference type="GeneTree" id="ENSGT00940000178129"/>
<dbReference type="Ensembl" id="ENSSPAT00000022140.1">
    <property type="protein sequence ID" value="ENSSPAP00000021795.1"/>
    <property type="gene ID" value="ENSSPAG00000016459.1"/>
</dbReference>
<sequence length="174" mass="19541">MLRLFVTILVFTGGVSTSDTSQDVHSPSEKYLMSIWHNRLYVYSAAALLFGIWFSLKVALKNVSHLSSEQKKNDSSDRDTEVHVLGVKIFYGSQTGTAKGFANELSEEVKTLGIPAEVIDMKDYDPDDQLADEVRLLQREDASSMFSEVQRMLCRNNGSQFEDVFKQVPEPLPA</sequence>
<accession>A0A3B5ALR3</accession>
<feature type="domain" description="Flavodoxin-like" evidence="2">
    <location>
        <begin position="87"/>
        <end position="174"/>
    </location>
</feature>
<dbReference type="PANTHER" id="PTHR13930:SF0">
    <property type="entry name" value="S-ADENOSYL-L-METHIONINE-DEPENDENT TRNA 4-DEMETHYLWYOSINE SYNTHASE TYW1-RELATED"/>
    <property type="match status" value="1"/>
</dbReference>
<dbReference type="STRING" id="144197.ENSSPAP00000021795"/>
<dbReference type="Gene3D" id="3.40.50.360">
    <property type="match status" value="1"/>
</dbReference>
<dbReference type="InterPro" id="IPR029039">
    <property type="entry name" value="Flavoprotein-like_sf"/>
</dbReference>
<dbReference type="AlphaFoldDB" id="A0A3B5ALR3"/>
<dbReference type="PROSITE" id="PS50902">
    <property type="entry name" value="FLAVODOXIN_LIKE"/>
    <property type="match status" value="1"/>
</dbReference>
<dbReference type="SUPFAM" id="SSF52218">
    <property type="entry name" value="Flavoproteins"/>
    <property type="match status" value="1"/>
</dbReference>
<protein>
    <recommendedName>
        <fullName evidence="2">Flavodoxin-like domain-containing protein</fullName>
    </recommendedName>
</protein>
<name>A0A3B5ALR3_9TELE</name>
<dbReference type="InterPro" id="IPR008254">
    <property type="entry name" value="Flavodoxin/NO_synth"/>
</dbReference>
<reference evidence="3" key="1">
    <citation type="submission" date="2023-09" db="UniProtKB">
        <authorList>
            <consortium name="Ensembl"/>
        </authorList>
    </citation>
    <scope>IDENTIFICATION</scope>
</reference>
<dbReference type="InterPro" id="IPR034556">
    <property type="entry name" value="tRNA_wybutosine-synthase"/>
</dbReference>
<evidence type="ECO:0000313" key="3">
    <source>
        <dbReference type="Ensembl" id="ENSSPAP00000021795.1"/>
    </source>
</evidence>
<feature type="chain" id="PRO_5017469548" description="Flavodoxin-like domain-containing protein" evidence="1">
    <location>
        <begin position="18"/>
        <end position="174"/>
    </location>
</feature>
<dbReference type="GO" id="GO:0031591">
    <property type="term" value="P:wybutosine biosynthetic process"/>
    <property type="evidence" value="ECO:0007669"/>
    <property type="project" value="TreeGrafter"/>
</dbReference>
<proteinExistence type="predicted"/>
<evidence type="ECO:0000256" key="1">
    <source>
        <dbReference type="SAM" id="SignalP"/>
    </source>
</evidence>
<keyword evidence="1" id="KW-0732">Signal</keyword>
<feature type="signal peptide" evidence="1">
    <location>
        <begin position="1"/>
        <end position="17"/>
    </location>
</feature>
<organism evidence="3">
    <name type="scientific">Stegastes partitus</name>
    <name type="common">bicolor damselfish</name>
    <dbReference type="NCBI Taxonomy" id="144197"/>
    <lineage>
        <taxon>Eukaryota</taxon>
        <taxon>Metazoa</taxon>
        <taxon>Chordata</taxon>
        <taxon>Craniata</taxon>
        <taxon>Vertebrata</taxon>
        <taxon>Euteleostomi</taxon>
        <taxon>Actinopterygii</taxon>
        <taxon>Neopterygii</taxon>
        <taxon>Teleostei</taxon>
        <taxon>Neoteleostei</taxon>
        <taxon>Acanthomorphata</taxon>
        <taxon>Ovalentaria</taxon>
        <taxon>Pomacentridae</taxon>
        <taxon>Stegastes</taxon>
    </lineage>
</organism>
<dbReference type="GO" id="GO:0010181">
    <property type="term" value="F:FMN binding"/>
    <property type="evidence" value="ECO:0007669"/>
    <property type="project" value="InterPro"/>
</dbReference>